<dbReference type="GO" id="GO:0046872">
    <property type="term" value="F:metal ion binding"/>
    <property type="evidence" value="ECO:0007669"/>
    <property type="project" value="UniProtKB-KW"/>
</dbReference>
<dbReference type="PANTHER" id="PTHR11228">
    <property type="entry name" value="RADICAL SAM DOMAIN PROTEIN"/>
    <property type="match status" value="1"/>
</dbReference>
<dbReference type="SMART" id="SM00729">
    <property type="entry name" value="Elp3"/>
    <property type="match status" value="1"/>
</dbReference>
<dbReference type="SFLD" id="SFLDG01386">
    <property type="entry name" value="main_SPASM_domain-containing"/>
    <property type="match status" value="1"/>
</dbReference>
<name>Q1IN39_KORVE</name>
<evidence type="ECO:0000256" key="1">
    <source>
        <dbReference type="ARBA" id="ARBA00001966"/>
    </source>
</evidence>
<gene>
    <name evidence="8" type="ordered locus">Acid345_2710</name>
</gene>
<evidence type="ECO:0000313" key="9">
    <source>
        <dbReference type="Proteomes" id="UP000002432"/>
    </source>
</evidence>
<evidence type="ECO:0000256" key="3">
    <source>
        <dbReference type="ARBA" id="ARBA00022691"/>
    </source>
</evidence>
<keyword evidence="2" id="KW-0004">4Fe-4S</keyword>
<keyword evidence="6" id="KW-0411">Iron-sulfur</keyword>
<keyword evidence="9" id="KW-1185">Reference proteome</keyword>
<dbReference type="InterPro" id="IPR013785">
    <property type="entry name" value="Aldolase_TIM"/>
</dbReference>
<evidence type="ECO:0000256" key="6">
    <source>
        <dbReference type="ARBA" id="ARBA00023014"/>
    </source>
</evidence>
<evidence type="ECO:0000259" key="7">
    <source>
        <dbReference type="PROSITE" id="PS51918"/>
    </source>
</evidence>
<evidence type="ECO:0000256" key="5">
    <source>
        <dbReference type="ARBA" id="ARBA00023004"/>
    </source>
</evidence>
<organism evidence="8 9">
    <name type="scientific">Koribacter versatilis (strain Ellin345)</name>
    <dbReference type="NCBI Taxonomy" id="204669"/>
    <lineage>
        <taxon>Bacteria</taxon>
        <taxon>Pseudomonadati</taxon>
        <taxon>Acidobacteriota</taxon>
        <taxon>Terriglobia</taxon>
        <taxon>Terriglobales</taxon>
        <taxon>Candidatus Korobacteraceae</taxon>
        <taxon>Candidatus Korobacter</taxon>
    </lineage>
</organism>
<protein>
    <submittedName>
        <fullName evidence="8">Fe-S protein, radical SAM family</fullName>
    </submittedName>
</protein>
<dbReference type="eggNOG" id="COG0535">
    <property type="taxonomic scope" value="Bacteria"/>
</dbReference>
<feature type="domain" description="Radical SAM core" evidence="7">
    <location>
        <begin position="10"/>
        <end position="222"/>
    </location>
</feature>
<dbReference type="AlphaFoldDB" id="Q1IN39"/>
<dbReference type="NCBIfam" id="TIGR04085">
    <property type="entry name" value="rSAM_more_4Fe4S"/>
    <property type="match status" value="1"/>
</dbReference>
<dbReference type="PROSITE" id="PS51918">
    <property type="entry name" value="RADICAL_SAM"/>
    <property type="match status" value="1"/>
</dbReference>
<sequence>MTATGAGKKEYVPRLVFWEVTKGCNLRCVHCRATATELASPNDLSTPRALDIISQIADFCSPILVLSGGEPLYRPDIFQLARFATEKGIRVALATNGTLVTKEVAKKIVDSGVRRVSISLDGADATTHDTFRGIPGAFEAAIYGLRNLKELGMSVQINTTIARHNANQLPAVLDLSREIGADALHTFLLVPVGCGVDIAESQMVPPDEYEAMLNWFYDRSLEGGIELKATCAPHYYRVARQRRAADRQAAAAFTREAEGDPKAIGPMDAAMPGGTGIIIHPKDSPVSVRPSVHPAHGGGHPGGHPGEMSAMTKGCLAGTGVCFISHEGEVFPCGYLPALAGDLRKTPFSEIWNHSVVFNDLRDDNKLEGKCGCCEFRHVCMGCRARAFAATGNYMSEEPFCVYTPKTLVTVGK</sequence>
<dbReference type="InterPro" id="IPR017200">
    <property type="entry name" value="PqqE-like"/>
</dbReference>
<dbReference type="RefSeq" id="WP_011523512.1">
    <property type="nucleotide sequence ID" value="NC_008009.1"/>
</dbReference>
<dbReference type="SFLD" id="SFLDG01067">
    <property type="entry name" value="SPASM/twitch_domain_containing"/>
    <property type="match status" value="1"/>
</dbReference>
<dbReference type="EnsemblBacteria" id="ABF41711">
    <property type="protein sequence ID" value="ABF41711"/>
    <property type="gene ID" value="Acid345_2710"/>
</dbReference>
<accession>Q1IN39</accession>
<dbReference type="STRING" id="204669.Acid345_2710"/>
<keyword evidence="3" id="KW-0949">S-adenosyl-L-methionine</keyword>
<dbReference type="InterPro" id="IPR058240">
    <property type="entry name" value="rSAM_sf"/>
</dbReference>
<dbReference type="InterPro" id="IPR023885">
    <property type="entry name" value="4Fe4S-binding_SPASM_dom"/>
</dbReference>
<dbReference type="Pfam" id="PF13186">
    <property type="entry name" value="SPASM"/>
    <property type="match status" value="1"/>
</dbReference>
<proteinExistence type="predicted"/>
<dbReference type="eggNOG" id="COG0641">
    <property type="taxonomic scope" value="Bacteria"/>
</dbReference>
<dbReference type="CDD" id="cd01335">
    <property type="entry name" value="Radical_SAM"/>
    <property type="match status" value="1"/>
</dbReference>
<evidence type="ECO:0000256" key="4">
    <source>
        <dbReference type="ARBA" id="ARBA00022723"/>
    </source>
</evidence>
<dbReference type="SFLD" id="SFLDG01387">
    <property type="entry name" value="BtrN-like_SPASM_domain_contain"/>
    <property type="match status" value="1"/>
</dbReference>
<dbReference type="PIRSF" id="PIRSF037420">
    <property type="entry name" value="PQQ_syn_pqqE"/>
    <property type="match status" value="1"/>
</dbReference>
<dbReference type="CDD" id="cd21123">
    <property type="entry name" value="SPASM_MftC-like"/>
    <property type="match status" value="1"/>
</dbReference>
<evidence type="ECO:0000256" key="2">
    <source>
        <dbReference type="ARBA" id="ARBA00022485"/>
    </source>
</evidence>
<dbReference type="InterPro" id="IPR034391">
    <property type="entry name" value="AdoMet-like_SPASM_containing"/>
</dbReference>
<dbReference type="GO" id="GO:0051539">
    <property type="term" value="F:4 iron, 4 sulfur cluster binding"/>
    <property type="evidence" value="ECO:0007669"/>
    <property type="project" value="UniProtKB-KW"/>
</dbReference>
<dbReference type="Pfam" id="PF04055">
    <property type="entry name" value="Radical_SAM"/>
    <property type="match status" value="1"/>
</dbReference>
<dbReference type="KEGG" id="aba:Acid345_2710"/>
<dbReference type="HOGENOM" id="CLU_009273_4_0_0"/>
<dbReference type="InterPro" id="IPR007197">
    <property type="entry name" value="rSAM"/>
</dbReference>
<dbReference type="InterPro" id="IPR006638">
    <property type="entry name" value="Elp3/MiaA/NifB-like_rSAM"/>
</dbReference>
<dbReference type="SFLD" id="SFLDS00029">
    <property type="entry name" value="Radical_SAM"/>
    <property type="match status" value="1"/>
</dbReference>
<keyword evidence="5" id="KW-0408">Iron</keyword>
<dbReference type="PANTHER" id="PTHR11228:SF34">
    <property type="entry name" value="TUNGSTEN-CONTAINING ALDEHYDE FERREDOXIN OXIDOREDUCTASE COFACTOR MODIFYING PROTEIN"/>
    <property type="match status" value="1"/>
</dbReference>
<reference evidence="8 9" key="1">
    <citation type="journal article" date="2009" name="Appl. Environ. Microbiol.">
        <title>Three genomes from the phylum Acidobacteria provide insight into the lifestyles of these microorganisms in soils.</title>
        <authorList>
            <person name="Ward N.L."/>
            <person name="Challacombe J.F."/>
            <person name="Janssen P.H."/>
            <person name="Henrissat B."/>
            <person name="Coutinho P.M."/>
            <person name="Wu M."/>
            <person name="Xie G."/>
            <person name="Haft D.H."/>
            <person name="Sait M."/>
            <person name="Badger J."/>
            <person name="Barabote R.D."/>
            <person name="Bradley B."/>
            <person name="Brettin T.S."/>
            <person name="Brinkac L.M."/>
            <person name="Bruce D."/>
            <person name="Creasy T."/>
            <person name="Daugherty S.C."/>
            <person name="Davidsen T.M."/>
            <person name="DeBoy R.T."/>
            <person name="Detter J.C."/>
            <person name="Dodson R.J."/>
            <person name="Durkin A.S."/>
            <person name="Ganapathy A."/>
            <person name="Gwinn-Giglio M."/>
            <person name="Han C.S."/>
            <person name="Khouri H."/>
            <person name="Kiss H."/>
            <person name="Kothari S.P."/>
            <person name="Madupu R."/>
            <person name="Nelson K.E."/>
            <person name="Nelson W.C."/>
            <person name="Paulsen I."/>
            <person name="Penn K."/>
            <person name="Ren Q."/>
            <person name="Rosovitz M.J."/>
            <person name="Selengut J.D."/>
            <person name="Shrivastava S."/>
            <person name="Sullivan S.A."/>
            <person name="Tapia R."/>
            <person name="Thompson L.S."/>
            <person name="Watkins K.L."/>
            <person name="Yang Q."/>
            <person name="Yu C."/>
            <person name="Zafar N."/>
            <person name="Zhou L."/>
            <person name="Kuske C.R."/>
        </authorList>
    </citation>
    <scope>NUCLEOTIDE SEQUENCE [LARGE SCALE GENOMIC DNA]</scope>
    <source>
        <strain evidence="8 9">Ellin345</strain>
    </source>
</reference>
<dbReference type="EMBL" id="CP000360">
    <property type="protein sequence ID" value="ABF41711.1"/>
    <property type="molecule type" value="Genomic_DNA"/>
</dbReference>
<keyword evidence="4" id="KW-0479">Metal-binding</keyword>
<dbReference type="SUPFAM" id="SSF102114">
    <property type="entry name" value="Radical SAM enzymes"/>
    <property type="match status" value="2"/>
</dbReference>
<dbReference type="InterPro" id="IPR050377">
    <property type="entry name" value="Radical_SAM_PqqE_MftC-like"/>
</dbReference>
<dbReference type="Gene3D" id="3.20.20.70">
    <property type="entry name" value="Aldolase class I"/>
    <property type="match status" value="1"/>
</dbReference>
<dbReference type="Proteomes" id="UP000002432">
    <property type="component" value="Chromosome"/>
</dbReference>
<dbReference type="GO" id="GO:0003824">
    <property type="term" value="F:catalytic activity"/>
    <property type="evidence" value="ECO:0007669"/>
    <property type="project" value="InterPro"/>
</dbReference>
<evidence type="ECO:0000313" key="8">
    <source>
        <dbReference type="EMBL" id="ABF41711.1"/>
    </source>
</evidence>
<comment type="cofactor">
    <cofactor evidence="1">
        <name>[4Fe-4S] cluster</name>
        <dbReference type="ChEBI" id="CHEBI:49883"/>
    </cofactor>
</comment>